<dbReference type="PROSITE" id="PS50262">
    <property type="entry name" value="G_PROTEIN_RECEP_F1_2"/>
    <property type="match status" value="1"/>
</dbReference>
<dbReference type="InterPro" id="IPR052954">
    <property type="entry name" value="GPCR-Ligand_Int"/>
</dbReference>
<feature type="transmembrane region" description="Helical" evidence="5">
    <location>
        <begin position="262"/>
        <end position="291"/>
    </location>
</feature>
<feature type="transmembrane region" description="Helical" evidence="5">
    <location>
        <begin position="206"/>
        <end position="234"/>
    </location>
</feature>
<evidence type="ECO:0000256" key="2">
    <source>
        <dbReference type="ARBA" id="ARBA00022692"/>
    </source>
</evidence>
<dbReference type="Gene3D" id="1.20.1070.10">
    <property type="entry name" value="Rhodopsin 7-helix transmembrane proteins"/>
    <property type="match status" value="1"/>
</dbReference>
<feature type="transmembrane region" description="Helical" evidence="5">
    <location>
        <begin position="99"/>
        <end position="132"/>
    </location>
</feature>
<feature type="transmembrane region" description="Helical" evidence="5">
    <location>
        <begin position="153"/>
        <end position="173"/>
    </location>
</feature>
<feature type="transmembrane region" description="Helical" evidence="5">
    <location>
        <begin position="68"/>
        <end position="87"/>
    </location>
</feature>
<keyword evidence="4 5" id="KW-0472">Membrane</keyword>
<evidence type="ECO:0000256" key="3">
    <source>
        <dbReference type="ARBA" id="ARBA00022989"/>
    </source>
</evidence>
<dbReference type="AlphaFoldDB" id="A0A9W3AMT0"/>
<dbReference type="GO" id="GO:0004930">
    <property type="term" value="F:G protein-coupled receptor activity"/>
    <property type="evidence" value="ECO:0007669"/>
    <property type="project" value="InterPro"/>
</dbReference>
<accession>A0A9W3AMT0</accession>
<gene>
    <name evidence="8" type="primary">LOC129926761</name>
</gene>
<sequence>MTNFSNADNILNQTETLESSGISDYVYFMVLLVTNGIIANILSLLGITGSILNIIILSHHKMQDTTNVVLLAISVCDLMYSLTQISFNLTYTSFLLSLYIYQWVITLHAICLDYVNYLSFILSIHLVTLVSIERMVAICFPFHVSRIFTVHRIQRVIISLLLFNIIFMSPWFVTYNIDYINYNDITLPALEFSAVYLHNYVILYNYTAVILFLLIAVFPFCIILLCTCLTLFNISLSSKRKSMMSTLEAIAKRQKEMKSVKMVLVICVFVLFLVVIPWGLQQIFLILISIPIKLSNIIVWIVNILVQINSSFNFVIYVTGSPKFKKTFIQLLFKQKGTKH</sequence>
<dbReference type="Proteomes" id="UP001165740">
    <property type="component" value="Chromosome 1"/>
</dbReference>
<protein>
    <submittedName>
        <fullName evidence="8">FMRFamide receptor-like</fullName>
    </submittedName>
</protein>
<reference evidence="8" key="1">
    <citation type="submission" date="2025-08" db="UniProtKB">
        <authorList>
            <consortium name="RefSeq"/>
        </authorList>
    </citation>
    <scope>IDENTIFICATION</scope>
</reference>
<dbReference type="PANTHER" id="PTHR46641">
    <property type="entry name" value="FMRFAMIDE RECEPTOR-RELATED"/>
    <property type="match status" value="1"/>
</dbReference>
<dbReference type="OMA" id="ITTHEQC"/>
<dbReference type="PRINTS" id="PR00237">
    <property type="entry name" value="GPCRRHODOPSN"/>
</dbReference>
<feature type="transmembrane region" description="Helical" evidence="5">
    <location>
        <begin position="25"/>
        <end position="56"/>
    </location>
</feature>
<proteinExistence type="predicted"/>
<evidence type="ECO:0000259" key="6">
    <source>
        <dbReference type="PROSITE" id="PS50262"/>
    </source>
</evidence>
<keyword evidence="3 5" id="KW-1133">Transmembrane helix</keyword>
<keyword evidence="7" id="KW-1185">Reference proteome</keyword>
<dbReference type="InterPro" id="IPR017452">
    <property type="entry name" value="GPCR_Rhodpsn_7TM"/>
</dbReference>
<dbReference type="Pfam" id="PF00001">
    <property type="entry name" value="7tm_1"/>
    <property type="match status" value="1"/>
</dbReference>
<dbReference type="OrthoDB" id="6276488at2759"/>
<comment type="subcellular location">
    <subcellularLocation>
        <location evidence="1">Membrane</location>
    </subcellularLocation>
</comment>
<feature type="transmembrane region" description="Helical" evidence="5">
    <location>
        <begin position="297"/>
        <end position="318"/>
    </location>
</feature>
<feature type="domain" description="G-protein coupled receptors family 1 profile" evidence="6">
    <location>
        <begin position="49"/>
        <end position="317"/>
    </location>
</feature>
<evidence type="ECO:0000313" key="7">
    <source>
        <dbReference type="Proteomes" id="UP001165740"/>
    </source>
</evidence>
<evidence type="ECO:0000256" key="4">
    <source>
        <dbReference type="ARBA" id="ARBA00023136"/>
    </source>
</evidence>
<dbReference type="InterPro" id="IPR000276">
    <property type="entry name" value="GPCR_Rhodpsn"/>
</dbReference>
<dbReference type="GO" id="GO:0016020">
    <property type="term" value="C:membrane"/>
    <property type="evidence" value="ECO:0007669"/>
    <property type="project" value="UniProtKB-SubCell"/>
</dbReference>
<organism evidence="7 8">
    <name type="scientific">Biomphalaria glabrata</name>
    <name type="common">Bloodfluke planorb</name>
    <name type="synonym">Freshwater snail</name>
    <dbReference type="NCBI Taxonomy" id="6526"/>
    <lineage>
        <taxon>Eukaryota</taxon>
        <taxon>Metazoa</taxon>
        <taxon>Spiralia</taxon>
        <taxon>Lophotrochozoa</taxon>
        <taxon>Mollusca</taxon>
        <taxon>Gastropoda</taxon>
        <taxon>Heterobranchia</taxon>
        <taxon>Euthyneura</taxon>
        <taxon>Panpulmonata</taxon>
        <taxon>Hygrophila</taxon>
        <taxon>Lymnaeoidea</taxon>
        <taxon>Planorbidae</taxon>
        <taxon>Biomphalaria</taxon>
    </lineage>
</organism>
<evidence type="ECO:0000256" key="1">
    <source>
        <dbReference type="ARBA" id="ARBA00004370"/>
    </source>
</evidence>
<dbReference type="PANTHER" id="PTHR46641:SF2">
    <property type="entry name" value="FMRFAMIDE RECEPTOR"/>
    <property type="match status" value="1"/>
</dbReference>
<evidence type="ECO:0000256" key="5">
    <source>
        <dbReference type="SAM" id="Phobius"/>
    </source>
</evidence>
<dbReference type="SUPFAM" id="SSF81321">
    <property type="entry name" value="Family A G protein-coupled receptor-like"/>
    <property type="match status" value="1"/>
</dbReference>
<name>A0A9W3AMT0_BIOGL</name>
<dbReference type="GeneID" id="129926761"/>
<keyword evidence="2 5" id="KW-0812">Transmembrane</keyword>
<dbReference type="RefSeq" id="XP_055888617.1">
    <property type="nucleotide sequence ID" value="XM_056032642.1"/>
</dbReference>
<evidence type="ECO:0000313" key="8">
    <source>
        <dbReference type="RefSeq" id="XP_055888617.1"/>
    </source>
</evidence>